<protein>
    <submittedName>
        <fullName evidence="2">Phosphatidylinositide phosphatase sac1-like</fullName>
    </submittedName>
</protein>
<dbReference type="PANTHER" id="PTHR45662">
    <property type="entry name" value="PHOSPHATIDYLINOSITIDE PHOSPHATASE SAC1"/>
    <property type="match status" value="1"/>
</dbReference>
<dbReference type="AlphaFoldDB" id="A0A078B2K9"/>
<dbReference type="OMA" id="ITKAQPV"/>
<dbReference type="PANTHER" id="PTHR45662:SF2">
    <property type="entry name" value="PHOSPHATIDYLINOSITOL-3-PHOSPHATASE SAC1"/>
    <property type="match status" value="1"/>
</dbReference>
<evidence type="ECO:0000313" key="2">
    <source>
        <dbReference type="EMBL" id="CDW87718.1"/>
    </source>
</evidence>
<dbReference type="GO" id="GO:0046856">
    <property type="term" value="P:phosphatidylinositol dephosphorylation"/>
    <property type="evidence" value="ECO:0007669"/>
    <property type="project" value="TreeGrafter"/>
</dbReference>
<name>A0A078B2K9_STYLE</name>
<dbReference type="Proteomes" id="UP000039865">
    <property type="component" value="Unassembled WGS sequence"/>
</dbReference>
<dbReference type="GO" id="GO:0043812">
    <property type="term" value="F:phosphatidylinositol-4-phosphate phosphatase activity"/>
    <property type="evidence" value="ECO:0007669"/>
    <property type="project" value="TreeGrafter"/>
</dbReference>
<reference evidence="2 3" key="1">
    <citation type="submission" date="2014-06" db="EMBL/GenBank/DDBJ databases">
        <authorList>
            <person name="Swart Estienne"/>
        </authorList>
    </citation>
    <scope>NUCLEOTIDE SEQUENCE [LARGE SCALE GENOMIC DNA]</scope>
    <source>
        <strain evidence="2 3">130c</strain>
    </source>
</reference>
<dbReference type="Pfam" id="PF02383">
    <property type="entry name" value="Syja_N"/>
    <property type="match status" value="1"/>
</dbReference>
<dbReference type="EMBL" id="CCKQ01015870">
    <property type="protein sequence ID" value="CDW87718.1"/>
    <property type="molecule type" value="Genomic_DNA"/>
</dbReference>
<accession>A0A078B2K9</accession>
<dbReference type="FunCoup" id="A0A078B2K9">
    <property type="interactions" value="4"/>
</dbReference>
<feature type="domain" description="SAC" evidence="1">
    <location>
        <begin position="77"/>
        <end position="438"/>
    </location>
</feature>
<dbReference type="PROSITE" id="PS50275">
    <property type="entry name" value="SAC"/>
    <property type="match status" value="1"/>
</dbReference>
<evidence type="ECO:0000259" key="1">
    <source>
        <dbReference type="PROSITE" id="PS50275"/>
    </source>
</evidence>
<gene>
    <name evidence="2" type="primary">Contig9007.g9630</name>
    <name evidence="2" type="ORF">STYLEM_16830</name>
</gene>
<evidence type="ECO:0000313" key="3">
    <source>
        <dbReference type="Proteomes" id="UP000039865"/>
    </source>
</evidence>
<dbReference type="GO" id="GO:0005783">
    <property type="term" value="C:endoplasmic reticulum"/>
    <property type="evidence" value="ECO:0007669"/>
    <property type="project" value="TreeGrafter"/>
</dbReference>
<proteinExistence type="predicted"/>
<organism evidence="2 3">
    <name type="scientific">Stylonychia lemnae</name>
    <name type="common">Ciliate</name>
    <dbReference type="NCBI Taxonomy" id="5949"/>
    <lineage>
        <taxon>Eukaryota</taxon>
        <taxon>Sar</taxon>
        <taxon>Alveolata</taxon>
        <taxon>Ciliophora</taxon>
        <taxon>Intramacronucleata</taxon>
        <taxon>Spirotrichea</taxon>
        <taxon>Stichotrichia</taxon>
        <taxon>Sporadotrichida</taxon>
        <taxon>Oxytrichidae</taxon>
        <taxon>Stylonychinae</taxon>
        <taxon>Stylonychia</taxon>
    </lineage>
</organism>
<sequence>MVLVNIKQMTDQREIYGVFGIKEISDTLYLMLIEECTLMGQVNNSNIFRIEKLLYIPISRSQSNQISRQARPFIQMIDKIVAEKAFYFSYDMDLTKSIQQNVKSFIKNTKQSDLEKLKSLYPNVIEYQHKYAFNDHLFNEIPSNDYAPFIVPCIYGFVYIKPVQLESTKLILTLISRKDCRRPGRRFISRGIDENGNVSNYVETEHLITYYDQQKLRVASFVQTRGSIPLIWSQKPTMKYSPAVKVNQNIDDSLKYARIHVNEQKDSFGDQVFVNLIDKKGTQLRIGQQFTRLIDNLGDQQVDYTWFDFHHECRNMKYENLAKLLNIIQDKVDNFGYFQAVLNFGFDKRDKIDQNSVTIMNTQRGAVRTNCMDCLDRTNVFQSVLSRQVLHKQIWKQESAATNVLNIQPFEKFYPSLEDSFREAWTNNADALSILYSGTPALKTDFTRTGKRTLKGALNDGKNSVKRYYINNFCLIFLRIFMKSYFPIEDRNFKQMIFHGIVYLFSFFADDVYKFKQAMVKDLLMSLQDNFDIKSDQMMLLHWCEYEEKIDSQKKIEK</sequence>
<dbReference type="InterPro" id="IPR002013">
    <property type="entry name" value="SAC_dom"/>
</dbReference>
<keyword evidence="3" id="KW-1185">Reference proteome</keyword>
<dbReference type="OrthoDB" id="405996at2759"/>
<dbReference type="InParanoid" id="A0A078B2K9"/>